<evidence type="ECO:0000259" key="6">
    <source>
        <dbReference type="PROSITE" id="PS50931"/>
    </source>
</evidence>
<name>B6FWD8_PEPHT</name>
<dbReference type="STRING" id="500633.CLOHIR_00193"/>
<evidence type="ECO:0000256" key="5">
    <source>
        <dbReference type="SAM" id="Phobius"/>
    </source>
</evidence>
<dbReference type="PRINTS" id="PR00039">
    <property type="entry name" value="HTHLYSR"/>
</dbReference>
<comment type="similarity">
    <text evidence="1">Belongs to the LysR transcriptional regulatory family.</text>
</comment>
<dbReference type="PANTHER" id="PTHR30126">
    <property type="entry name" value="HTH-TYPE TRANSCRIPTIONAL REGULATOR"/>
    <property type="match status" value="1"/>
</dbReference>
<keyword evidence="5" id="KW-0472">Membrane</keyword>
<dbReference type="InterPro" id="IPR036390">
    <property type="entry name" value="WH_DNA-bd_sf"/>
</dbReference>
<dbReference type="HOGENOM" id="CLU_039613_6_1_9"/>
<organism evidence="7 8">
    <name type="scientific">Peptacetobacter hiranonis (strain DSM 13275 / JCM 10541 / KCTC 15199 / TO-931)</name>
    <name type="common">Clostridium hiranonis</name>
    <dbReference type="NCBI Taxonomy" id="500633"/>
    <lineage>
        <taxon>Bacteria</taxon>
        <taxon>Bacillati</taxon>
        <taxon>Bacillota</taxon>
        <taxon>Clostridia</taxon>
        <taxon>Peptostreptococcales</taxon>
        <taxon>Peptostreptococcaceae</taxon>
        <taxon>Peptacetobacter</taxon>
    </lineage>
</organism>
<dbReference type="GO" id="GO:0003700">
    <property type="term" value="F:DNA-binding transcription factor activity"/>
    <property type="evidence" value="ECO:0007669"/>
    <property type="project" value="InterPro"/>
</dbReference>
<comment type="caution">
    <text evidence="7">The sequence shown here is derived from an EMBL/GenBank/DDBJ whole genome shotgun (WGS) entry which is preliminary data.</text>
</comment>
<dbReference type="InterPro" id="IPR036388">
    <property type="entry name" value="WH-like_DNA-bd_sf"/>
</dbReference>
<sequence>MLDFRIETFLKVCEYMNFTHAAEALCMTQPAVSQHIKYLEEKYEAPLFIRDKKKLSLTPAGEILRSTLETMRNDETTMKNRMKESMIGKKILTFGVTMTIGGYTVIPSLIDFVKENPDMDFQVKYGNTQTLLSYLHEGSIDFAIVEGYFKADNYNTRVFKTEDYIAVAAKDHEFQKEVKVLKDLTNERLIIRENGSGTRAILTKSLAVKNLTVEDFPRTIEIENIHTIVDLLCRDCGISFLYKSAVEKEIENGTLKEIKLDDFKVSHDFTFLWNKDSAFSEDYEKIFEIFKSSLK</sequence>
<evidence type="ECO:0000313" key="8">
    <source>
        <dbReference type="Proteomes" id="UP000003178"/>
    </source>
</evidence>
<dbReference type="Gene3D" id="1.10.10.10">
    <property type="entry name" value="Winged helix-like DNA-binding domain superfamily/Winged helix DNA-binding domain"/>
    <property type="match status" value="1"/>
</dbReference>
<keyword evidence="5" id="KW-1133">Transmembrane helix</keyword>
<evidence type="ECO:0000256" key="1">
    <source>
        <dbReference type="ARBA" id="ARBA00009437"/>
    </source>
</evidence>
<keyword evidence="3" id="KW-0238">DNA-binding</keyword>
<dbReference type="PANTHER" id="PTHR30126:SF91">
    <property type="entry name" value="LYSR FAMILY TRANSCRIPTIONAL REGULATOR"/>
    <property type="match status" value="1"/>
</dbReference>
<evidence type="ECO:0000256" key="2">
    <source>
        <dbReference type="ARBA" id="ARBA00023015"/>
    </source>
</evidence>
<dbReference type="Proteomes" id="UP000003178">
    <property type="component" value="Unassembled WGS sequence"/>
</dbReference>
<feature type="domain" description="HTH lysR-type" evidence="6">
    <location>
        <begin position="1"/>
        <end position="58"/>
    </location>
</feature>
<keyword evidence="2" id="KW-0805">Transcription regulation</keyword>
<accession>B6FWD8</accession>
<dbReference type="InterPro" id="IPR005119">
    <property type="entry name" value="LysR_subst-bd"/>
</dbReference>
<dbReference type="eggNOG" id="COG0583">
    <property type="taxonomic scope" value="Bacteria"/>
</dbReference>
<reference evidence="7 8" key="1">
    <citation type="submission" date="2008-09" db="EMBL/GenBank/DDBJ databases">
        <authorList>
            <person name="Fulton L."/>
            <person name="Clifton S."/>
            <person name="Fulton B."/>
            <person name="Xu J."/>
            <person name="Minx P."/>
            <person name="Pepin K.H."/>
            <person name="Johnson M."/>
            <person name="Thiruvilangam P."/>
            <person name="Bhonagiri V."/>
            <person name="Nash W.E."/>
            <person name="Mardis E.R."/>
            <person name="Wilson R.K."/>
        </authorList>
    </citation>
    <scope>NUCLEOTIDE SEQUENCE [LARGE SCALE GENOMIC DNA]</scope>
    <source>
        <strain evidence="7 8">DSM 13275</strain>
    </source>
</reference>
<dbReference type="SUPFAM" id="SSF53850">
    <property type="entry name" value="Periplasmic binding protein-like II"/>
    <property type="match status" value="1"/>
</dbReference>
<evidence type="ECO:0000313" key="7">
    <source>
        <dbReference type="EMBL" id="EEA86155.1"/>
    </source>
</evidence>
<protein>
    <submittedName>
        <fullName evidence="7">LysR substrate binding domain protein</fullName>
    </submittedName>
</protein>
<dbReference type="RefSeq" id="WP_006439112.1">
    <property type="nucleotide sequence ID" value="NZ_DS995355.1"/>
</dbReference>
<feature type="transmembrane region" description="Helical" evidence="5">
    <location>
        <begin position="91"/>
        <end position="110"/>
    </location>
</feature>
<reference evidence="7 8" key="2">
    <citation type="submission" date="2008-10" db="EMBL/GenBank/DDBJ databases">
        <title>Draft genome sequence of Clostridium hiranonis (DSM 13275).</title>
        <authorList>
            <person name="Sudarsanam P."/>
            <person name="Ley R."/>
            <person name="Guruge J."/>
            <person name="Turnbaugh P.J."/>
            <person name="Mahowald M."/>
            <person name="Liep D."/>
            <person name="Gordon J."/>
        </authorList>
    </citation>
    <scope>NUCLEOTIDE SEQUENCE [LARGE SCALE GENOMIC DNA]</scope>
    <source>
        <strain evidence="7 8">DSM 13275</strain>
    </source>
</reference>
<dbReference type="Pfam" id="PF00126">
    <property type="entry name" value="HTH_1"/>
    <property type="match status" value="1"/>
</dbReference>
<dbReference type="InterPro" id="IPR000847">
    <property type="entry name" value="LysR_HTH_N"/>
</dbReference>
<keyword evidence="8" id="KW-1185">Reference proteome</keyword>
<keyword evidence="5" id="KW-0812">Transmembrane</keyword>
<dbReference type="AlphaFoldDB" id="B6FWD8"/>
<dbReference type="OrthoDB" id="9785745at2"/>
<dbReference type="Pfam" id="PF03466">
    <property type="entry name" value="LysR_substrate"/>
    <property type="match status" value="1"/>
</dbReference>
<evidence type="ECO:0000256" key="4">
    <source>
        <dbReference type="ARBA" id="ARBA00023163"/>
    </source>
</evidence>
<dbReference type="EMBL" id="ABWP01000009">
    <property type="protein sequence ID" value="EEA86155.1"/>
    <property type="molecule type" value="Genomic_DNA"/>
</dbReference>
<dbReference type="Gene3D" id="3.40.190.10">
    <property type="entry name" value="Periplasmic binding protein-like II"/>
    <property type="match status" value="2"/>
</dbReference>
<gene>
    <name evidence="7" type="ORF">CLOHIR_00193</name>
</gene>
<proteinExistence type="inferred from homology"/>
<dbReference type="GO" id="GO:0000976">
    <property type="term" value="F:transcription cis-regulatory region binding"/>
    <property type="evidence" value="ECO:0007669"/>
    <property type="project" value="TreeGrafter"/>
</dbReference>
<keyword evidence="4" id="KW-0804">Transcription</keyword>
<dbReference type="SUPFAM" id="SSF46785">
    <property type="entry name" value="Winged helix' DNA-binding domain"/>
    <property type="match status" value="1"/>
</dbReference>
<dbReference type="PROSITE" id="PS50931">
    <property type="entry name" value="HTH_LYSR"/>
    <property type="match status" value="1"/>
</dbReference>
<evidence type="ECO:0000256" key="3">
    <source>
        <dbReference type="ARBA" id="ARBA00023125"/>
    </source>
</evidence>